<comment type="catalytic activity">
    <reaction evidence="5">
        <text>GTP + H2O = GDP + phosphate + H(+)</text>
        <dbReference type="Rhea" id="RHEA:19669"/>
        <dbReference type="ChEBI" id="CHEBI:15377"/>
        <dbReference type="ChEBI" id="CHEBI:15378"/>
        <dbReference type="ChEBI" id="CHEBI:37565"/>
        <dbReference type="ChEBI" id="CHEBI:43474"/>
        <dbReference type="ChEBI" id="CHEBI:58189"/>
    </reaction>
    <physiologicalReaction direction="left-to-right" evidence="5">
        <dbReference type="Rhea" id="RHEA:19670"/>
    </physiologicalReaction>
</comment>
<accession>A0ABV0LC30</accession>
<reference evidence="7 8" key="1">
    <citation type="submission" date="2024-05" db="EMBL/GenBank/DDBJ databases">
        <authorList>
            <person name="Zhao H."/>
            <person name="Xu Y."/>
            <person name="Lin S."/>
            <person name="Spain J.C."/>
            <person name="Zhou N.-Y."/>
        </authorList>
    </citation>
    <scope>NUCLEOTIDE SEQUENCE [LARGE SCALE GENOMIC DNA]</scope>
    <source>
        <strain evidence="7 8">NEAU-NG30</strain>
    </source>
</reference>
<dbReference type="InterPro" id="IPR011629">
    <property type="entry name" value="CobW-like_C"/>
</dbReference>
<dbReference type="CDD" id="cd03112">
    <property type="entry name" value="CobW-like"/>
    <property type="match status" value="1"/>
</dbReference>
<dbReference type="InterPro" id="IPR003495">
    <property type="entry name" value="CobW/HypB/UreG_nucleotide-bd"/>
</dbReference>
<dbReference type="PANTHER" id="PTHR13748:SF62">
    <property type="entry name" value="COBW DOMAIN-CONTAINING PROTEIN"/>
    <property type="match status" value="1"/>
</dbReference>
<keyword evidence="3" id="KW-0143">Chaperone</keyword>
<evidence type="ECO:0000256" key="4">
    <source>
        <dbReference type="ARBA" id="ARBA00034320"/>
    </source>
</evidence>
<organism evidence="7 8">
    <name type="scientific">Amycolatopsis melonis</name>
    <dbReference type="NCBI Taxonomy" id="3156488"/>
    <lineage>
        <taxon>Bacteria</taxon>
        <taxon>Bacillati</taxon>
        <taxon>Actinomycetota</taxon>
        <taxon>Actinomycetes</taxon>
        <taxon>Pseudonocardiales</taxon>
        <taxon>Pseudonocardiaceae</taxon>
        <taxon>Amycolatopsis</taxon>
    </lineage>
</organism>
<dbReference type="SUPFAM" id="SSF90002">
    <property type="entry name" value="Hypothetical protein YjiA, C-terminal domain"/>
    <property type="match status" value="1"/>
</dbReference>
<dbReference type="PANTHER" id="PTHR13748">
    <property type="entry name" value="COBW-RELATED"/>
    <property type="match status" value="1"/>
</dbReference>
<evidence type="ECO:0000259" key="6">
    <source>
        <dbReference type="SMART" id="SM00833"/>
    </source>
</evidence>
<dbReference type="EMBL" id="JBDZYD010000004">
    <property type="protein sequence ID" value="MEQ0559864.1"/>
    <property type="molecule type" value="Genomic_DNA"/>
</dbReference>
<evidence type="ECO:0000256" key="2">
    <source>
        <dbReference type="ARBA" id="ARBA00022801"/>
    </source>
</evidence>
<comment type="similarity">
    <text evidence="4">Belongs to the SIMIBI class G3E GTPase family. ZNG1 subfamily.</text>
</comment>
<dbReference type="SUPFAM" id="SSF52540">
    <property type="entry name" value="P-loop containing nucleoside triphosphate hydrolases"/>
    <property type="match status" value="1"/>
</dbReference>
<evidence type="ECO:0000313" key="7">
    <source>
        <dbReference type="EMBL" id="MEQ0559864.1"/>
    </source>
</evidence>
<dbReference type="InterPro" id="IPR027417">
    <property type="entry name" value="P-loop_NTPase"/>
</dbReference>
<sequence length="353" mass="37830">MSRIPVVLVAGFLGAGKTTLLNHLLANREGARVGVVVNDFGSVNVDALAVAGQVDTMVSLGNGCLCCAWVDTAARSASDEGGGGGKGGASGLDAMLGRLSRPEAGIDVIVVEASGIAEPRDLIRLMIASENPDIRYGGLAEVVDAAEFDAARERHPELADHLRLADLVVLNKADRVSPEKLAKLTATVEELAPGRPLLVTEHGRVDPHLFFDPEPRGERVGQLSFDDLREEHDHAEHLHAAYQTVTFTAGTPLAPRAFVDFLERRPAGLYRMKGQADFGIDSRFHLHTVGGFVQLERSPWPRGAARRTELVLIGAGIDTEAVLADLGRCVAEDPDTVDERGLLHILRYLPDEA</sequence>
<dbReference type="SMART" id="SM00833">
    <property type="entry name" value="CobW_C"/>
    <property type="match status" value="1"/>
</dbReference>
<dbReference type="Proteomes" id="UP001440984">
    <property type="component" value="Unassembled WGS sequence"/>
</dbReference>
<protein>
    <submittedName>
        <fullName evidence="7">GTP-binding protein</fullName>
    </submittedName>
</protein>
<dbReference type="Gene3D" id="3.30.1220.10">
    <property type="entry name" value="CobW-like, C-terminal domain"/>
    <property type="match status" value="1"/>
</dbReference>
<gene>
    <name evidence="7" type="ORF">ABJI51_12330</name>
</gene>
<dbReference type="InterPro" id="IPR036627">
    <property type="entry name" value="CobW-likC_sf"/>
</dbReference>
<keyword evidence="2" id="KW-0378">Hydrolase</keyword>
<evidence type="ECO:0000256" key="1">
    <source>
        <dbReference type="ARBA" id="ARBA00022741"/>
    </source>
</evidence>
<dbReference type="Pfam" id="PF07683">
    <property type="entry name" value="CobW_C"/>
    <property type="match status" value="1"/>
</dbReference>
<dbReference type="Pfam" id="PF02492">
    <property type="entry name" value="cobW"/>
    <property type="match status" value="1"/>
</dbReference>
<keyword evidence="8" id="KW-1185">Reference proteome</keyword>
<feature type="domain" description="CobW C-terminal" evidence="6">
    <location>
        <begin position="242"/>
        <end position="330"/>
    </location>
</feature>
<name>A0ABV0LC30_9PSEU</name>
<evidence type="ECO:0000256" key="5">
    <source>
        <dbReference type="ARBA" id="ARBA00049117"/>
    </source>
</evidence>
<proteinExistence type="inferred from homology"/>
<evidence type="ECO:0000313" key="8">
    <source>
        <dbReference type="Proteomes" id="UP001440984"/>
    </source>
</evidence>
<keyword evidence="1" id="KW-0547">Nucleotide-binding</keyword>
<comment type="caution">
    <text evidence="7">The sequence shown here is derived from an EMBL/GenBank/DDBJ whole genome shotgun (WGS) entry which is preliminary data.</text>
</comment>
<dbReference type="InterPro" id="IPR051316">
    <property type="entry name" value="Zinc-reg_GTPase_activator"/>
</dbReference>
<evidence type="ECO:0000256" key="3">
    <source>
        <dbReference type="ARBA" id="ARBA00023186"/>
    </source>
</evidence>
<dbReference type="Gene3D" id="3.40.50.300">
    <property type="entry name" value="P-loop containing nucleotide triphosphate hydrolases"/>
    <property type="match status" value="1"/>
</dbReference>